<reference evidence="2" key="1">
    <citation type="journal article" date="2023" name="Mol. Phylogenet. Evol.">
        <title>Genome-scale phylogeny and comparative genomics of the fungal order Sordariales.</title>
        <authorList>
            <person name="Hensen N."/>
            <person name="Bonometti L."/>
            <person name="Westerberg I."/>
            <person name="Brannstrom I.O."/>
            <person name="Guillou S."/>
            <person name="Cros-Aarteil S."/>
            <person name="Calhoun S."/>
            <person name="Haridas S."/>
            <person name="Kuo A."/>
            <person name="Mondo S."/>
            <person name="Pangilinan J."/>
            <person name="Riley R."/>
            <person name="LaButti K."/>
            <person name="Andreopoulos B."/>
            <person name="Lipzen A."/>
            <person name="Chen C."/>
            <person name="Yan M."/>
            <person name="Daum C."/>
            <person name="Ng V."/>
            <person name="Clum A."/>
            <person name="Steindorff A."/>
            <person name="Ohm R.A."/>
            <person name="Martin F."/>
            <person name="Silar P."/>
            <person name="Natvig D.O."/>
            <person name="Lalanne C."/>
            <person name="Gautier V."/>
            <person name="Ament-Velasquez S.L."/>
            <person name="Kruys A."/>
            <person name="Hutchinson M.I."/>
            <person name="Powell A.J."/>
            <person name="Barry K."/>
            <person name="Miller A.N."/>
            <person name="Grigoriev I.V."/>
            <person name="Debuchy R."/>
            <person name="Gladieux P."/>
            <person name="Hiltunen Thoren M."/>
            <person name="Johannesson H."/>
        </authorList>
    </citation>
    <scope>NUCLEOTIDE SEQUENCE</scope>
    <source>
        <strain evidence="2">CBS 560.94</strain>
    </source>
</reference>
<evidence type="ECO:0000313" key="2">
    <source>
        <dbReference type="EMBL" id="KAK3344705.1"/>
    </source>
</evidence>
<dbReference type="EMBL" id="JAUEPP010000004">
    <property type="protein sequence ID" value="KAK3344705.1"/>
    <property type="molecule type" value="Genomic_DNA"/>
</dbReference>
<proteinExistence type="predicted"/>
<protein>
    <recommendedName>
        <fullName evidence="1">2EXR domain-containing protein</fullName>
    </recommendedName>
</protein>
<dbReference type="Pfam" id="PF20150">
    <property type="entry name" value="2EXR"/>
    <property type="match status" value="1"/>
</dbReference>
<evidence type="ECO:0000259" key="1">
    <source>
        <dbReference type="Pfam" id="PF20150"/>
    </source>
</evidence>
<reference evidence="2" key="2">
    <citation type="submission" date="2023-06" db="EMBL/GenBank/DDBJ databases">
        <authorList>
            <consortium name="Lawrence Berkeley National Laboratory"/>
            <person name="Haridas S."/>
            <person name="Hensen N."/>
            <person name="Bonometti L."/>
            <person name="Westerberg I."/>
            <person name="Brannstrom I.O."/>
            <person name="Guillou S."/>
            <person name="Cros-Aarteil S."/>
            <person name="Calhoun S."/>
            <person name="Kuo A."/>
            <person name="Mondo S."/>
            <person name="Pangilinan J."/>
            <person name="Riley R."/>
            <person name="Labutti K."/>
            <person name="Andreopoulos B."/>
            <person name="Lipzen A."/>
            <person name="Chen C."/>
            <person name="Yanf M."/>
            <person name="Daum C."/>
            <person name="Ng V."/>
            <person name="Clum A."/>
            <person name="Steindorff A."/>
            <person name="Ohm R."/>
            <person name="Martin F."/>
            <person name="Silar P."/>
            <person name="Natvig D."/>
            <person name="Lalanne C."/>
            <person name="Gautier V."/>
            <person name="Ament-Velasquez S.L."/>
            <person name="Kruys A."/>
            <person name="Hutchinson M.I."/>
            <person name="Powell A.J."/>
            <person name="Barry K."/>
            <person name="Miller A.N."/>
            <person name="Grigoriev I.V."/>
            <person name="Debuchy R."/>
            <person name="Gladieux P."/>
            <person name="Thoren M.H."/>
            <person name="Johannesson H."/>
        </authorList>
    </citation>
    <scope>NUCLEOTIDE SEQUENCE</scope>
    <source>
        <strain evidence="2">CBS 560.94</strain>
    </source>
</reference>
<feature type="domain" description="2EXR" evidence="1">
    <location>
        <begin position="7"/>
        <end position="51"/>
    </location>
</feature>
<accession>A0AAE0MR76</accession>
<organism evidence="2 3">
    <name type="scientific">Neurospora tetraspora</name>
    <dbReference type="NCBI Taxonomy" id="94610"/>
    <lineage>
        <taxon>Eukaryota</taxon>
        <taxon>Fungi</taxon>
        <taxon>Dikarya</taxon>
        <taxon>Ascomycota</taxon>
        <taxon>Pezizomycotina</taxon>
        <taxon>Sordariomycetes</taxon>
        <taxon>Sordariomycetidae</taxon>
        <taxon>Sordariales</taxon>
        <taxon>Sordariaceae</taxon>
        <taxon>Neurospora</taxon>
    </lineage>
</organism>
<dbReference type="RefSeq" id="XP_062681318.1">
    <property type="nucleotide sequence ID" value="XM_062828809.1"/>
</dbReference>
<evidence type="ECO:0000313" key="3">
    <source>
        <dbReference type="Proteomes" id="UP001278500"/>
    </source>
</evidence>
<name>A0AAE0MR76_9PEZI</name>
<dbReference type="Proteomes" id="UP001278500">
    <property type="component" value="Unassembled WGS sequence"/>
</dbReference>
<keyword evidence="3" id="KW-1185">Reference proteome</keyword>
<dbReference type="GeneID" id="87865963"/>
<dbReference type="InterPro" id="IPR045518">
    <property type="entry name" value="2EXR"/>
</dbReference>
<gene>
    <name evidence="2" type="ORF">B0H65DRAFT_523909</name>
</gene>
<sequence>MTDLTEFHFFPYLPEELRVIIWNLTLRPLDRRGVHIFNVEERTSDKWSPVVSGADVQETRALQLWKRREPGMPWLHTCVVLGNPKTTREPQGAPRSTYLIDGGLWIAYDVISKAFDKTNESCTTSLFVRKWSRPMRCHYFTVFQDRDLFTYRPECWTPMKHRDRALEGEWVPGSGPVRKWKPVSRWERIFGGEPDGPQEDLDYEYTYRHLDKLGHYQNHMAIEWHPAWSVNSAAFKELTSGLVVPSLQRDQIWFIDYGLKPKHDNFAITDLYSRRQWEDSEEEVLVFDDAHGGRYVEVYFYENYINPHSGERVGSVGFDGTELFVSTDGSLARLMELFWEDLPKKMKSMRVSSGGKDWVQWGILAYLPPGFDEGKQRLEASSTTKTQETLEEKRNRLGPQSLLIADLNWS</sequence>
<dbReference type="AlphaFoldDB" id="A0AAE0MR76"/>
<comment type="caution">
    <text evidence="2">The sequence shown here is derived from an EMBL/GenBank/DDBJ whole genome shotgun (WGS) entry which is preliminary data.</text>
</comment>